<dbReference type="InterPro" id="IPR000182">
    <property type="entry name" value="GNAT_dom"/>
</dbReference>
<dbReference type="SUPFAM" id="SSF55729">
    <property type="entry name" value="Acyl-CoA N-acyltransferases (Nat)"/>
    <property type="match status" value="1"/>
</dbReference>
<feature type="domain" description="N-acetyltransferase" evidence="1">
    <location>
        <begin position="1"/>
        <end position="134"/>
    </location>
</feature>
<organism evidence="3 5">
    <name type="scientific">Colwellia hornerae</name>
    <dbReference type="NCBI Taxonomy" id="89402"/>
    <lineage>
        <taxon>Bacteria</taxon>
        <taxon>Pseudomonadati</taxon>
        <taxon>Pseudomonadota</taxon>
        <taxon>Gammaproteobacteria</taxon>
        <taxon>Alteromonadales</taxon>
        <taxon>Colwelliaceae</taxon>
        <taxon>Colwellia</taxon>
    </lineage>
</organism>
<dbReference type="RefSeq" id="WP_146798442.1">
    <property type="nucleotide sequence ID" value="NZ_VOLP01000006.1"/>
</dbReference>
<accession>A0A5C6QQU2</accession>
<keyword evidence="4" id="KW-1185">Reference proteome</keyword>
<dbReference type="PROSITE" id="PS51186">
    <property type="entry name" value="GNAT"/>
    <property type="match status" value="1"/>
</dbReference>
<dbReference type="Proteomes" id="UP000321525">
    <property type="component" value="Unassembled WGS sequence"/>
</dbReference>
<proteinExistence type="predicted"/>
<evidence type="ECO:0000313" key="3">
    <source>
        <dbReference type="EMBL" id="TWX71229.1"/>
    </source>
</evidence>
<dbReference type="GO" id="GO:0016747">
    <property type="term" value="F:acyltransferase activity, transferring groups other than amino-acyl groups"/>
    <property type="evidence" value="ECO:0007669"/>
    <property type="project" value="InterPro"/>
</dbReference>
<dbReference type="Gene3D" id="3.40.630.30">
    <property type="match status" value="1"/>
</dbReference>
<gene>
    <name evidence="2" type="ORF">ESZ26_04585</name>
    <name evidence="3" type="ORF">ESZ27_02165</name>
</gene>
<comment type="caution">
    <text evidence="3">The sequence shown here is derived from an EMBL/GenBank/DDBJ whole genome shotgun (WGS) entry which is preliminary data.</text>
</comment>
<dbReference type="Pfam" id="PF13673">
    <property type="entry name" value="Acetyltransf_10"/>
    <property type="match status" value="1"/>
</dbReference>
<dbReference type="OrthoDB" id="6400425at2"/>
<evidence type="ECO:0000313" key="5">
    <source>
        <dbReference type="Proteomes" id="UP000321917"/>
    </source>
</evidence>
<dbReference type="InterPro" id="IPR016181">
    <property type="entry name" value="Acyl_CoA_acyltransferase"/>
</dbReference>
<sequence>MKTTFSPATKSDKKSLMRFYKQQNYSAGLLGLDKVYLLKCSSEMIGAVIISTLAENNQQSFLHGLVIERAFRQKKLASQLLTFVVTQDKHQEIFCFADKTLSHFYQQNGFGQITQQQLPEPLLIRYLRVKKTKKNLLVFTFHR</sequence>
<name>A0A5C6QQU2_9GAMM</name>
<dbReference type="EMBL" id="VOLQ01000003">
    <property type="protein sequence ID" value="TWX71229.1"/>
    <property type="molecule type" value="Genomic_DNA"/>
</dbReference>
<evidence type="ECO:0000313" key="4">
    <source>
        <dbReference type="Proteomes" id="UP000321525"/>
    </source>
</evidence>
<dbReference type="EMBL" id="VOLR01000005">
    <property type="protein sequence ID" value="TWX61897.1"/>
    <property type="molecule type" value="Genomic_DNA"/>
</dbReference>
<dbReference type="AlphaFoldDB" id="A0A5C6QQU2"/>
<keyword evidence="3" id="KW-0808">Transferase</keyword>
<evidence type="ECO:0000259" key="1">
    <source>
        <dbReference type="PROSITE" id="PS51186"/>
    </source>
</evidence>
<dbReference type="Proteomes" id="UP000321917">
    <property type="component" value="Unassembled WGS sequence"/>
</dbReference>
<evidence type="ECO:0000313" key="2">
    <source>
        <dbReference type="EMBL" id="TWX61897.1"/>
    </source>
</evidence>
<reference evidence="3 5" key="1">
    <citation type="submission" date="2019-07" db="EMBL/GenBank/DDBJ databases">
        <title>Genomes of sea-ice associated Colwellia species.</title>
        <authorList>
            <person name="Bowman J.P."/>
        </authorList>
    </citation>
    <scope>NUCLEOTIDE SEQUENCE [LARGE SCALE GENOMIC DNA]</scope>
    <source>
        <strain evidence="2 4">ACAM 607</strain>
        <strain evidence="3 5">IC036</strain>
    </source>
</reference>
<dbReference type="CDD" id="cd04301">
    <property type="entry name" value="NAT_SF"/>
    <property type="match status" value="1"/>
</dbReference>
<protein>
    <submittedName>
        <fullName evidence="3">GNAT family N-acetyltransferase</fullName>
    </submittedName>
</protein>